<reference evidence="4" key="1">
    <citation type="submission" date="2020-10" db="EMBL/GenBank/DDBJ databases">
        <title>An improved Amphimedon queenslandica hologenome assembly reveals how three proteobacterial symbionts can extend the metabolic phenotypic of their marine sponge host.</title>
        <authorList>
            <person name="Degnan B."/>
            <person name="Degnan S."/>
            <person name="Xiang X."/>
        </authorList>
    </citation>
    <scope>NUCLEOTIDE SEQUENCE</scope>
    <source>
        <strain evidence="4">AqS2</strain>
    </source>
</reference>
<sequence length="149" mass="16692">MSAAPLDLPAAPAPAPAFVPYEERMRANVIKLWRRSFSNSVAAYERDIDAACRNHPEWFIVALAGGAVVGTCIGTSDQHRHWLYYLCVARHARRRRVATGLVRHLEGLMRAAGARQLGLHVVKHNRQALAFYRSLGYETEQISCLGKRL</sequence>
<gene>
    <name evidence="4" type="ORF">ISN26_01390</name>
</gene>
<evidence type="ECO:0000256" key="2">
    <source>
        <dbReference type="ARBA" id="ARBA00023315"/>
    </source>
</evidence>
<dbReference type="EMBL" id="JADHEI010000028">
    <property type="protein sequence ID" value="MBF2734742.1"/>
    <property type="molecule type" value="Genomic_DNA"/>
</dbReference>
<dbReference type="Proteomes" id="UP000604381">
    <property type="component" value="Unassembled WGS sequence"/>
</dbReference>
<evidence type="ECO:0000313" key="5">
    <source>
        <dbReference type="Proteomes" id="UP000604381"/>
    </source>
</evidence>
<dbReference type="Pfam" id="PF00583">
    <property type="entry name" value="Acetyltransf_1"/>
    <property type="match status" value="1"/>
</dbReference>
<dbReference type="InterPro" id="IPR050832">
    <property type="entry name" value="Bact_Acetyltransf"/>
</dbReference>
<dbReference type="AlphaFoldDB" id="A0A930UE31"/>
<dbReference type="PANTHER" id="PTHR43877:SF2">
    <property type="entry name" value="AMINOALKYLPHOSPHONATE N-ACETYLTRANSFERASE-RELATED"/>
    <property type="match status" value="1"/>
</dbReference>
<dbReference type="GO" id="GO:0016747">
    <property type="term" value="F:acyltransferase activity, transferring groups other than amino-acyl groups"/>
    <property type="evidence" value="ECO:0007669"/>
    <property type="project" value="InterPro"/>
</dbReference>
<comment type="caution">
    <text evidence="4">The sequence shown here is derived from an EMBL/GenBank/DDBJ whole genome shotgun (WGS) entry which is preliminary data.</text>
</comment>
<evidence type="ECO:0000313" key="4">
    <source>
        <dbReference type="EMBL" id="MBF2734742.1"/>
    </source>
</evidence>
<protein>
    <submittedName>
        <fullName evidence="4">GNAT family N-acetyltransferase</fullName>
    </submittedName>
</protein>
<evidence type="ECO:0000259" key="3">
    <source>
        <dbReference type="PROSITE" id="PS51186"/>
    </source>
</evidence>
<dbReference type="SUPFAM" id="SSF55729">
    <property type="entry name" value="Acyl-CoA N-acyltransferases (Nat)"/>
    <property type="match status" value="1"/>
</dbReference>
<keyword evidence="5" id="KW-1185">Reference proteome</keyword>
<keyword evidence="1" id="KW-0808">Transferase</keyword>
<dbReference type="InterPro" id="IPR016181">
    <property type="entry name" value="Acyl_CoA_acyltransferase"/>
</dbReference>
<feature type="domain" description="N-acetyltransferase" evidence="3">
    <location>
        <begin position="16"/>
        <end position="149"/>
    </location>
</feature>
<proteinExistence type="predicted"/>
<accession>A0A930UE31</accession>
<dbReference type="PROSITE" id="PS51186">
    <property type="entry name" value="GNAT"/>
    <property type="match status" value="1"/>
</dbReference>
<keyword evidence="2" id="KW-0012">Acyltransferase</keyword>
<dbReference type="InterPro" id="IPR000182">
    <property type="entry name" value="GNAT_dom"/>
</dbReference>
<organism evidence="4 5">
    <name type="scientific">Candidatus Amphirhobacter heronislandensis</name>
    <dbReference type="NCBI Taxonomy" id="1732024"/>
    <lineage>
        <taxon>Bacteria</taxon>
        <taxon>Pseudomonadati</taxon>
        <taxon>Pseudomonadota</taxon>
        <taxon>Gammaproteobacteria</taxon>
        <taxon>Candidatus Tethybacterales</taxon>
        <taxon>Candidatus Tethybacteraceae</taxon>
        <taxon>Candidatus Amphirhobacter</taxon>
    </lineage>
</organism>
<dbReference type="Gene3D" id="3.40.630.30">
    <property type="match status" value="1"/>
</dbReference>
<evidence type="ECO:0000256" key="1">
    <source>
        <dbReference type="ARBA" id="ARBA00022679"/>
    </source>
</evidence>
<name>A0A930UE31_9GAMM</name>
<dbReference type="PANTHER" id="PTHR43877">
    <property type="entry name" value="AMINOALKYLPHOSPHONATE N-ACETYLTRANSFERASE-RELATED-RELATED"/>
    <property type="match status" value="1"/>
</dbReference>